<dbReference type="GO" id="GO:0005829">
    <property type="term" value="C:cytosol"/>
    <property type="evidence" value="ECO:0007669"/>
    <property type="project" value="TreeGrafter"/>
</dbReference>
<name>A0A0U1XCC6_SCYLO</name>
<dbReference type="PROSITE" id="PS50159">
    <property type="entry name" value="RIBOSOMAL_S13_2"/>
    <property type="match status" value="1"/>
</dbReference>
<dbReference type="RefSeq" id="YP_009073523.1">
    <property type="nucleotide sequence ID" value="NC_025240.1"/>
</dbReference>
<keyword evidence="6" id="KW-0496">Mitochondrion</keyword>
<dbReference type="InterPro" id="IPR010979">
    <property type="entry name" value="Ribosomal_uS13-like_H2TH"/>
</dbReference>
<dbReference type="EMBL" id="KJ995702">
    <property type="protein sequence ID" value="AIQ78527.1"/>
    <property type="molecule type" value="Genomic_DNA"/>
</dbReference>
<keyword evidence="3 4" id="KW-0687">Ribonucleoprotein</keyword>
<dbReference type="GO" id="GO:0015935">
    <property type="term" value="C:small ribosomal subunit"/>
    <property type="evidence" value="ECO:0007669"/>
    <property type="project" value="TreeGrafter"/>
</dbReference>
<protein>
    <submittedName>
        <fullName evidence="6">Ribosomal protein S13</fullName>
    </submittedName>
</protein>
<reference evidence="6" key="1">
    <citation type="journal article" date="2014" name="Mitochondrial DNA">
        <title>Complete mitochondrial genome of the brown alga Scytosiphon lomentaria (Scytosiphonaceae, Phaeophyceae).</title>
        <authorList>
            <person name="Liu F."/>
            <person name="Pang S."/>
        </authorList>
    </citation>
    <scope>NUCLEOTIDE SEQUENCE</scope>
</reference>
<dbReference type="Gene3D" id="4.10.910.10">
    <property type="entry name" value="30s ribosomal protein s13, domain 2"/>
    <property type="match status" value="1"/>
</dbReference>
<evidence type="ECO:0000256" key="3">
    <source>
        <dbReference type="ARBA" id="ARBA00023274"/>
    </source>
</evidence>
<evidence type="ECO:0000313" key="6">
    <source>
        <dbReference type="EMBL" id="AIQ78527.1"/>
    </source>
</evidence>
<evidence type="ECO:0000256" key="4">
    <source>
        <dbReference type="RuleBase" id="RU003830"/>
    </source>
</evidence>
<dbReference type="SUPFAM" id="SSF46946">
    <property type="entry name" value="S13-like H2TH domain"/>
    <property type="match status" value="1"/>
</dbReference>
<gene>
    <name evidence="6" type="primary">rps13</name>
    <name evidence="6" type="ORF">ScloMp20</name>
</gene>
<dbReference type="InterPro" id="IPR027437">
    <property type="entry name" value="Rbsml_uS13_C"/>
</dbReference>
<proteinExistence type="inferred from homology"/>
<dbReference type="AlphaFoldDB" id="A0A0U1XCC6"/>
<dbReference type="PROSITE" id="PS00646">
    <property type="entry name" value="RIBOSOMAL_S13_1"/>
    <property type="match status" value="1"/>
</dbReference>
<dbReference type="PANTHER" id="PTHR10871">
    <property type="entry name" value="30S RIBOSOMAL PROTEIN S13/40S RIBOSOMAL PROTEIN S18"/>
    <property type="match status" value="1"/>
</dbReference>
<feature type="region of interest" description="Disordered" evidence="5">
    <location>
        <begin position="91"/>
        <end position="121"/>
    </location>
</feature>
<dbReference type="GO" id="GO:0003723">
    <property type="term" value="F:RNA binding"/>
    <property type="evidence" value="ECO:0007669"/>
    <property type="project" value="InterPro"/>
</dbReference>
<keyword evidence="2 4" id="KW-0689">Ribosomal protein</keyword>
<dbReference type="PANTHER" id="PTHR10871:SF1">
    <property type="entry name" value="SMALL RIBOSOMAL SUBUNIT PROTEIN US13M"/>
    <property type="match status" value="1"/>
</dbReference>
<dbReference type="InterPro" id="IPR001892">
    <property type="entry name" value="Ribosomal_uS13"/>
</dbReference>
<dbReference type="Gene3D" id="1.10.8.50">
    <property type="match status" value="1"/>
</dbReference>
<accession>A0A0U1XCC6</accession>
<evidence type="ECO:0000256" key="5">
    <source>
        <dbReference type="SAM" id="MobiDB-lite"/>
    </source>
</evidence>
<geneLocation type="mitochondrion" evidence="6"/>
<dbReference type="GeneID" id="20524534"/>
<dbReference type="InterPro" id="IPR018269">
    <property type="entry name" value="Ribosomal_uS13_CS"/>
</dbReference>
<dbReference type="PIRSF" id="PIRSF002134">
    <property type="entry name" value="Ribosomal_S13"/>
    <property type="match status" value="1"/>
</dbReference>
<feature type="compositionally biased region" description="Basic residues" evidence="5">
    <location>
        <begin position="91"/>
        <end position="113"/>
    </location>
</feature>
<evidence type="ECO:0000256" key="2">
    <source>
        <dbReference type="ARBA" id="ARBA00022980"/>
    </source>
</evidence>
<sequence length="121" mass="13432">MPYIIGTPIPEEKVLVQSLSHIYGIGLYQSKILCKKAGFGSDSRGKDVSFPKGKILENLAEGTSLPLGADLRRFQNDKIRRLCALSTYRGSRHRKGLPVRGQRTHTNSKKRPIPKLNVSSS</sequence>
<organism evidence="6">
    <name type="scientific">Scytosiphon lomentaria</name>
    <name type="common">Beanweed</name>
    <name type="synonym">Chorda lomentaria</name>
    <dbReference type="NCBI Taxonomy" id="27967"/>
    <lineage>
        <taxon>Eukaryota</taxon>
        <taxon>Sar</taxon>
        <taxon>Stramenopiles</taxon>
        <taxon>Ochrophyta</taxon>
        <taxon>PX clade</taxon>
        <taxon>Phaeophyceae</taxon>
        <taxon>Ectocarpales</taxon>
        <taxon>Scytosiphonaceae</taxon>
        <taxon>Scytosiphon</taxon>
    </lineage>
</organism>
<dbReference type="Pfam" id="PF00416">
    <property type="entry name" value="Ribosomal_S13"/>
    <property type="match status" value="1"/>
</dbReference>
<evidence type="ECO:0000256" key="1">
    <source>
        <dbReference type="ARBA" id="ARBA00008080"/>
    </source>
</evidence>
<dbReference type="GO" id="GO:0003735">
    <property type="term" value="F:structural constituent of ribosome"/>
    <property type="evidence" value="ECO:0007669"/>
    <property type="project" value="InterPro"/>
</dbReference>
<comment type="similarity">
    <text evidence="1 4">Belongs to the universal ribosomal protein uS13 family.</text>
</comment>
<dbReference type="GO" id="GO:0006412">
    <property type="term" value="P:translation"/>
    <property type="evidence" value="ECO:0007669"/>
    <property type="project" value="InterPro"/>
</dbReference>